<evidence type="ECO:0000313" key="3">
    <source>
        <dbReference type="Proteomes" id="UP001238805"/>
    </source>
</evidence>
<dbReference type="EMBL" id="CP126970">
    <property type="protein sequence ID" value="WIM69750.1"/>
    <property type="molecule type" value="Genomic_DNA"/>
</dbReference>
<dbReference type="PANTHER" id="PTHR43364">
    <property type="entry name" value="NADH-SPECIFIC METHYLGLYOXAL REDUCTASE-RELATED"/>
    <property type="match status" value="1"/>
</dbReference>
<gene>
    <name evidence="2" type="ORF">QP029_11050</name>
</gene>
<reference evidence="2 3" key="1">
    <citation type="submission" date="2023-05" db="EMBL/GenBank/DDBJ databases">
        <title>Corynebacterium suedekumii sp. nov. and Corynebacterium breve sp. nov. isolated from raw cow's milk.</title>
        <authorList>
            <person name="Baer M.K."/>
            <person name="Mehl L."/>
            <person name="Hellmuth R."/>
            <person name="Marke G."/>
            <person name="Lipski A."/>
        </authorList>
    </citation>
    <scope>NUCLEOTIDE SEQUENCE [LARGE SCALE GENOMIC DNA]</scope>
    <source>
        <strain evidence="2 3">LM112</strain>
    </source>
</reference>
<dbReference type="InterPro" id="IPR036812">
    <property type="entry name" value="NAD(P)_OxRdtase_dom_sf"/>
</dbReference>
<sequence>MKQRRVGVSGLRVSDLGLGTATWGSHVTRDDAASILRTFTAHGGTLVDSSPAYAAGTSQEMLGAVLADAAVDREDLVLSSSAGVAPHSPVGHRVDCSRRALMRQLDRTLTALGTDHLDLWSVGYWDEKTPPAEVADTLDWAVRTGRARYAGVRDYSGWQLAVTHAAMTGPALVAAQREYSLLVRGIEEEVIPAAGHLGVGVLAAAPLAHGVLPGRYRSTGQPAGARAEIHALLGTTSDVVVDAVTTAAEGLGLPPAVVALAWVRDRPGVAAAVVGPSSPTQAEELFRLGGTVLPRAIIKALDDVSR</sequence>
<dbReference type="Pfam" id="PF00248">
    <property type="entry name" value="Aldo_ket_red"/>
    <property type="match status" value="1"/>
</dbReference>
<proteinExistence type="predicted"/>
<dbReference type="RefSeq" id="WP_284874344.1">
    <property type="nucleotide sequence ID" value="NZ_CP126970.1"/>
</dbReference>
<dbReference type="InterPro" id="IPR050523">
    <property type="entry name" value="AKR_Detox_Biosynth"/>
</dbReference>
<feature type="domain" description="NADP-dependent oxidoreductase" evidence="1">
    <location>
        <begin position="16"/>
        <end position="304"/>
    </location>
</feature>
<dbReference type="PANTHER" id="PTHR43364:SF18">
    <property type="entry name" value="OXIDOREDUCTASE"/>
    <property type="match status" value="1"/>
</dbReference>
<accession>A0ABY8VJD3</accession>
<name>A0ABY8VJD3_9CORY</name>
<keyword evidence="3" id="KW-1185">Reference proteome</keyword>
<protein>
    <submittedName>
        <fullName evidence="2">Aldo/keto reductase</fullName>
    </submittedName>
</protein>
<dbReference type="Proteomes" id="UP001238805">
    <property type="component" value="Chromosome"/>
</dbReference>
<dbReference type="Gene3D" id="3.20.20.100">
    <property type="entry name" value="NADP-dependent oxidoreductase domain"/>
    <property type="match status" value="1"/>
</dbReference>
<evidence type="ECO:0000259" key="1">
    <source>
        <dbReference type="Pfam" id="PF00248"/>
    </source>
</evidence>
<organism evidence="2 3">
    <name type="scientific">Corynebacterium suedekumii</name>
    <dbReference type="NCBI Taxonomy" id="3049801"/>
    <lineage>
        <taxon>Bacteria</taxon>
        <taxon>Bacillati</taxon>
        <taxon>Actinomycetota</taxon>
        <taxon>Actinomycetes</taxon>
        <taxon>Mycobacteriales</taxon>
        <taxon>Corynebacteriaceae</taxon>
        <taxon>Corynebacterium</taxon>
    </lineage>
</organism>
<evidence type="ECO:0000313" key="2">
    <source>
        <dbReference type="EMBL" id="WIM69750.1"/>
    </source>
</evidence>
<dbReference type="SUPFAM" id="SSF51430">
    <property type="entry name" value="NAD(P)-linked oxidoreductase"/>
    <property type="match status" value="1"/>
</dbReference>
<dbReference type="InterPro" id="IPR023210">
    <property type="entry name" value="NADP_OxRdtase_dom"/>
</dbReference>